<feature type="signal peptide" evidence="2">
    <location>
        <begin position="1"/>
        <end position="17"/>
    </location>
</feature>
<organism evidence="3 4">
    <name type="scientific">Artemisia annua</name>
    <name type="common">Sweet wormwood</name>
    <dbReference type="NCBI Taxonomy" id="35608"/>
    <lineage>
        <taxon>Eukaryota</taxon>
        <taxon>Viridiplantae</taxon>
        <taxon>Streptophyta</taxon>
        <taxon>Embryophyta</taxon>
        <taxon>Tracheophyta</taxon>
        <taxon>Spermatophyta</taxon>
        <taxon>Magnoliopsida</taxon>
        <taxon>eudicotyledons</taxon>
        <taxon>Gunneridae</taxon>
        <taxon>Pentapetalae</taxon>
        <taxon>asterids</taxon>
        <taxon>campanulids</taxon>
        <taxon>Asterales</taxon>
        <taxon>Asteraceae</taxon>
        <taxon>Asteroideae</taxon>
        <taxon>Anthemideae</taxon>
        <taxon>Artemisiinae</taxon>
        <taxon>Artemisia</taxon>
    </lineage>
</organism>
<dbReference type="EMBL" id="PKPP01013238">
    <property type="protein sequence ID" value="PWA41192.1"/>
    <property type="molecule type" value="Genomic_DNA"/>
</dbReference>
<accession>A0A2U1KWS9</accession>
<dbReference type="Proteomes" id="UP000245207">
    <property type="component" value="Unassembled WGS sequence"/>
</dbReference>
<feature type="region of interest" description="Disordered" evidence="1">
    <location>
        <begin position="102"/>
        <end position="144"/>
    </location>
</feature>
<gene>
    <name evidence="3" type="ORF">CTI12_AA466570</name>
</gene>
<proteinExistence type="predicted"/>
<feature type="compositionally biased region" description="Low complexity" evidence="1">
    <location>
        <begin position="109"/>
        <end position="121"/>
    </location>
</feature>
<dbReference type="AlphaFoldDB" id="A0A2U1KWS9"/>
<sequence length="144" mass="16200">MVVILLLTIIDENLVLGRGSIEKASIDKGLTSSSSLRGASGYLFWFANIVTSVNADLAIRQKNEKQMQMPSQHGNCLTLKKGTYLKPRACIGNWVKIKNWKRTKRNKGSKSSSESELSNGSARKYNSAGRERDPRKKRELKRCR</sequence>
<evidence type="ECO:0000313" key="3">
    <source>
        <dbReference type="EMBL" id="PWA41192.1"/>
    </source>
</evidence>
<evidence type="ECO:0000313" key="4">
    <source>
        <dbReference type="Proteomes" id="UP000245207"/>
    </source>
</evidence>
<comment type="caution">
    <text evidence="3">The sequence shown here is derived from an EMBL/GenBank/DDBJ whole genome shotgun (WGS) entry which is preliminary data.</text>
</comment>
<protein>
    <submittedName>
        <fullName evidence="3">Uncharacterized protein</fullName>
    </submittedName>
</protein>
<evidence type="ECO:0000256" key="1">
    <source>
        <dbReference type="SAM" id="MobiDB-lite"/>
    </source>
</evidence>
<keyword evidence="4" id="KW-1185">Reference proteome</keyword>
<name>A0A2U1KWS9_ARTAN</name>
<feature type="chain" id="PRO_5015781633" evidence="2">
    <location>
        <begin position="18"/>
        <end position="144"/>
    </location>
</feature>
<evidence type="ECO:0000256" key="2">
    <source>
        <dbReference type="SAM" id="SignalP"/>
    </source>
</evidence>
<keyword evidence="2" id="KW-0732">Signal</keyword>
<reference evidence="3 4" key="1">
    <citation type="journal article" date="2018" name="Mol. Plant">
        <title>The genome of Artemisia annua provides insight into the evolution of Asteraceae family and artemisinin biosynthesis.</title>
        <authorList>
            <person name="Shen Q."/>
            <person name="Zhang L."/>
            <person name="Liao Z."/>
            <person name="Wang S."/>
            <person name="Yan T."/>
            <person name="Shi P."/>
            <person name="Liu M."/>
            <person name="Fu X."/>
            <person name="Pan Q."/>
            <person name="Wang Y."/>
            <person name="Lv Z."/>
            <person name="Lu X."/>
            <person name="Zhang F."/>
            <person name="Jiang W."/>
            <person name="Ma Y."/>
            <person name="Chen M."/>
            <person name="Hao X."/>
            <person name="Li L."/>
            <person name="Tang Y."/>
            <person name="Lv G."/>
            <person name="Zhou Y."/>
            <person name="Sun X."/>
            <person name="Brodelius P.E."/>
            <person name="Rose J.K.C."/>
            <person name="Tang K."/>
        </authorList>
    </citation>
    <scope>NUCLEOTIDE SEQUENCE [LARGE SCALE GENOMIC DNA]</scope>
    <source>
        <strain evidence="4">cv. Huhao1</strain>
        <tissue evidence="3">Leaf</tissue>
    </source>
</reference>